<evidence type="ECO:0000256" key="1">
    <source>
        <dbReference type="SAM" id="MobiDB-lite"/>
    </source>
</evidence>
<dbReference type="OrthoDB" id="6371722at2759"/>
<protein>
    <submittedName>
        <fullName evidence="2">Uncharacterized protein</fullName>
    </submittedName>
</protein>
<keyword evidence="3" id="KW-1185">Reference proteome</keyword>
<evidence type="ECO:0000313" key="2">
    <source>
        <dbReference type="EMBL" id="CAH0102544.1"/>
    </source>
</evidence>
<evidence type="ECO:0000313" key="3">
    <source>
        <dbReference type="Proteomes" id="UP000789390"/>
    </source>
</evidence>
<gene>
    <name evidence="2" type="ORF">DGAL_LOCUS4955</name>
</gene>
<name>A0A8J2RM46_9CRUS</name>
<accession>A0A8J2RM46</accession>
<reference evidence="2" key="1">
    <citation type="submission" date="2021-11" db="EMBL/GenBank/DDBJ databases">
        <authorList>
            <person name="Schell T."/>
        </authorList>
    </citation>
    <scope>NUCLEOTIDE SEQUENCE</scope>
    <source>
        <strain evidence="2">M5</strain>
    </source>
</reference>
<proteinExistence type="predicted"/>
<organism evidence="2 3">
    <name type="scientific">Daphnia galeata</name>
    <dbReference type="NCBI Taxonomy" id="27404"/>
    <lineage>
        <taxon>Eukaryota</taxon>
        <taxon>Metazoa</taxon>
        <taxon>Ecdysozoa</taxon>
        <taxon>Arthropoda</taxon>
        <taxon>Crustacea</taxon>
        <taxon>Branchiopoda</taxon>
        <taxon>Diplostraca</taxon>
        <taxon>Cladocera</taxon>
        <taxon>Anomopoda</taxon>
        <taxon>Daphniidae</taxon>
        <taxon>Daphnia</taxon>
    </lineage>
</organism>
<sequence>MGLPIEFESKISWVLQKVNMALTYKYSPIVLVLVVSCFTTSLGQNDMHSMEAKHRSIAHRPSPFTYFAPQQPVIYGVPPRQRVPSYPATRPTHTAPPSYPVRPSYQTRQPALRVPATYHIPYPNPRPMPTYSTPVIPRLQPATSVTQRAPATPIYGQPPPFRTQITPSKVPFTQYPSPNTYRPPSAPAVTGPSLLDLPWVKPLYARTPPATGTYSWNAKEINPAVPISAENNGVRISSGNTVQTTTPVRSQDFQVRAIPQETVASNAPSSSAIVPVTTATTFVIQDESEEDIQIFQEVTRRTPLPTTSPLLIRDDNSQAMRFAPLPAQTTQTPLAVIIRDDSEEDVRIVQSLPSVSLSTTTQQVQNAPVILQDESNETVQIVQQVNPFVPRTITQPSMNPILIRDDSNEDFRIVPQMISSTPSPTMTAVAPVNAAIIIRDDSIEDTQTFQRVQQQQVSTTNTPSLPPMATALPLANPIIIQDDDDSIENVQILVGQQVQPLSTPAARTTPAIPVAVLTDDSNERDETVQAVLLNVPATRPTEATISQAVSLVNLDISDEDILFRNVPLPVETVTNFPVLASFPTNSQLPTVTTLFDEDSAEDVRIFQQTAPGSATIRTVSQVDSLEVRLADVSNEDIELRIISQGVTPSSINTGPLSIISAPSRVVLVDSVEDTRRNPEVSISNVQLSRPLAAGDVLLVDSNENFRIAQNVSISNVQLSGPLSGTSEQSPIVLVDSAEDIQNVQQQLSLFNASGPAVTPRIVVVESAEEIQAQTLNPILQSPNSVLNPDSQEISDRSDEDQIRTTVTISQVSINLANSTSL</sequence>
<feature type="region of interest" description="Disordered" evidence="1">
    <location>
        <begin position="781"/>
        <end position="801"/>
    </location>
</feature>
<dbReference type="Proteomes" id="UP000789390">
    <property type="component" value="Unassembled WGS sequence"/>
</dbReference>
<dbReference type="AlphaFoldDB" id="A0A8J2RM46"/>
<feature type="compositionally biased region" description="Polar residues" evidence="1">
    <location>
        <begin position="781"/>
        <end position="791"/>
    </location>
</feature>
<comment type="caution">
    <text evidence="2">The sequence shown here is derived from an EMBL/GenBank/DDBJ whole genome shotgun (WGS) entry which is preliminary data.</text>
</comment>
<dbReference type="EMBL" id="CAKKLH010000085">
    <property type="protein sequence ID" value="CAH0102544.1"/>
    <property type="molecule type" value="Genomic_DNA"/>
</dbReference>